<comment type="caution">
    <text evidence="4">The sequence shown here is derived from an EMBL/GenBank/DDBJ whole genome shotgun (WGS) entry which is preliminary data.</text>
</comment>
<dbReference type="EMBL" id="SMSJ01000015">
    <property type="protein sequence ID" value="TDH62085.1"/>
    <property type="molecule type" value="Genomic_DNA"/>
</dbReference>
<protein>
    <submittedName>
        <fullName evidence="4">Cell division protein ZapE</fullName>
    </submittedName>
</protein>
<accession>A0A4V6PKC9</accession>
<feature type="region of interest" description="Disordered" evidence="3">
    <location>
        <begin position="1"/>
        <end position="52"/>
    </location>
</feature>
<sequence>MVPAGAQARCSRPGFVEARSNRRQAAPGCRPPRAGLSRPAMDTNSTALRPAGPLPAYRARIAKGLLKPDPAQALAAETLQDLWRRLRGYEPQVEPPEPDGFLARFFRRKPVPEAENSTPQGLYLVGEVGRGKSMLMDLFFACAEVPRKQRIHFHQFMQDCHQRIHRWKQAHPGEADPIPPLADAIVAEAALLCFDEFQVHDITDAMILGRLFEALFARGVVVVATSNTAPDDLFKGKPGRDAFLPFIALIKQRLVVLTLAAERDYRRERIRGLPTWHSPLGARAERALDAAFLELAGVKQGKRCTLRVLGRAVELPEEARGVVRAEFDDLCGRPLGPADYLTLASHAHTLVLDGIPRLGPENFDRARRFITLVDALYEHRCKLVASAAAPPDSLYEQGENAAMFERTASRLMEMQSQDYLSLQHLP</sequence>
<proteinExistence type="predicted"/>
<dbReference type="Proteomes" id="UP000295096">
    <property type="component" value="Unassembled WGS sequence"/>
</dbReference>
<dbReference type="PANTHER" id="PTHR12169">
    <property type="entry name" value="ATPASE N2B"/>
    <property type="match status" value="1"/>
</dbReference>
<keyword evidence="1" id="KW-0547">Nucleotide-binding</keyword>
<dbReference type="GO" id="GO:0005524">
    <property type="term" value="F:ATP binding"/>
    <property type="evidence" value="ECO:0007669"/>
    <property type="project" value="UniProtKB-KW"/>
</dbReference>
<organism evidence="4 5">
    <name type="scientific">Dankookia rubra</name>
    <dbReference type="NCBI Taxonomy" id="1442381"/>
    <lineage>
        <taxon>Bacteria</taxon>
        <taxon>Pseudomonadati</taxon>
        <taxon>Pseudomonadota</taxon>
        <taxon>Alphaproteobacteria</taxon>
        <taxon>Acetobacterales</taxon>
        <taxon>Roseomonadaceae</taxon>
        <taxon>Dankookia</taxon>
    </lineage>
</organism>
<dbReference type="Gene3D" id="3.40.50.300">
    <property type="entry name" value="P-loop containing nucleotide triphosphate hydrolases"/>
    <property type="match status" value="1"/>
</dbReference>
<dbReference type="PANTHER" id="PTHR12169:SF6">
    <property type="entry name" value="AFG1-LIKE ATPASE"/>
    <property type="match status" value="1"/>
</dbReference>
<keyword evidence="4" id="KW-0131">Cell cycle</keyword>
<evidence type="ECO:0000256" key="3">
    <source>
        <dbReference type="SAM" id="MobiDB-lite"/>
    </source>
</evidence>
<keyword evidence="4" id="KW-0132">Cell division</keyword>
<evidence type="ECO:0000256" key="1">
    <source>
        <dbReference type="ARBA" id="ARBA00022741"/>
    </source>
</evidence>
<dbReference type="InterPro" id="IPR005654">
    <property type="entry name" value="ATPase_AFG1-like"/>
</dbReference>
<evidence type="ECO:0000313" key="4">
    <source>
        <dbReference type="EMBL" id="TDH62085.1"/>
    </source>
</evidence>
<dbReference type="GO" id="GO:0005737">
    <property type="term" value="C:cytoplasm"/>
    <property type="evidence" value="ECO:0007669"/>
    <property type="project" value="TreeGrafter"/>
</dbReference>
<dbReference type="InterPro" id="IPR027417">
    <property type="entry name" value="P-loop_NTPase"/>
</dbReference>
<evidence type="ECO:0000313" key="5">
    <source>
        <dbReference type="Proteomes" id="UP000295096"/>
    </source>
</evidence>
<dbReference type="AlphaFoldDB" id="A0A4V6PKC9"/>
<keyword evidence="5" id="KW-1185">Reference proteome</keyword>
<dbReference type="GO" id="GO:0051301">
    <property type="term" value="P:cell division"/>
    <property type="evidence" value="ECO:0007669"/>
    <property type="project" value="UniProtKB-KW"/>
</dbReference>
<dbReference type="NCBIfam" id="NF040713">
    <property type="entry name" value="ZapE"/>
    <property type="match status" value="1"/>
</dbReference>
<dbReference type="GO" id="GO:0016887">
    <property type="term" value="F:ATP hydrolysis activity"/>
    <property type="evidence" value="ECO:0007669"/>
    <property type="project" value="InterPro"/>
</dbReference>
<gene>
    <name evidence="4" type="ORF">E2C06_13775</name>
</gene>
<reference evidence="4 5" key="1">
    <citation type="journal article" date="2016" name="J. Microbiol.">
        <title>Dankookia rubra gen. nov., sp. nov., an alphaproteobacterium isolated from sediment of a shallow stream.</title>
        <authorList>
            <person name="Kim W.H."/>
            <person name="Kim D.H."/>
            <person name="Kang K."/>
            <person name="Ahn T.Y."/>
        </authorList>
    </citation>
    <scope>NUCLEOTIDE SEQUENCE [LARGE SCALE GENOMIC DNA]</scope>
    <source>
        <strain evidence="4 5">JCM30602</strain>
    </source>
</reference>
<evidence type="ECO:0000256" key="2">
    <source>
        <dbReference type="ARBA" id="ARBA00022840"/>
    </source>
</evidence>
<dbReference type="OrthoDB" id="9774491at2"/>
<keyword evidence="2" id="KW-0067">ATP-binding</keyword>
<name>A0A4V6PKC9_9PROT</name>
<dbReference type="Pfam" id="PF03969">
    <property type="entry name" value="AFG1_ATPase"/>
    <property type="match status" value="1"/>
</dbReference>
<dbReference type="SUPFAM" id="SSF52540">
    <property type="entry name" value="P-loop containing nucleoside triphosphate hydrolases"/>
    <property type="match status" value="1"/>
</dbReference>